<dbReference type="AlphaFoldDB" id="A0A183V5J6"/>
<accession>A0A183V5J6</accession>
<dbReference type="Proteomes" id="UP000050794">
    <property type="component" value="Unassembled WGS sequence"/>
</dbReference>
<reference evidence="2" key="1">
    <citation type="submission" date="2016-06" db="UniProtKB">
        <authorList>
            <consortium name="WormBaseParasite"/>
        </authorList>
    </citation>
    <scope>IDENTIFICATION</scope>
</reference>
<name>A0A183V5J6_TOXCA</name>
<evidence type="ECO:0000313" key="2">
    <source>
        <dbReference type="WBParaSite" id="TCNE_0001601701-mRNA-1"/>
    </source>
</evidence>
<keyword evidence="1" id="KW-1185">Reference proteome</keyword>
<sequence>LTTDFTGLLLCYRVGTDVDECSACLHIESSDSDDKFFDVQWFYDGEAGLDEQERESPDKVYDSEPKALQEEPKLSVEELRRICYRNEDITRGANDLARVLNTPVLSYLILCAGCRKVSVHYT</sequence>
<protein>
    <submittedName>
        <fullName evidence="2">BAH domain-containing protein</fullName>
    </submittedName>
</protein>
<organism evidence="1 2">
    <name type="scientific">Toxocara canis</name>
    <name type="common">Canine roundworm</name>
    <dbReference type="NCBI Taxonomy" id="6265"/>
    <lineage>
        <taxon>Eukaryota</taxon>
        <taxon>Metazoa</taxon>
        <taxon>Ecdysozoa</taxon>
        <taxon>Nematoda</taxon>
        <taxon>Chromadorea</taxon>
        <taxon>Rhabditida</taxon>
        <taxon>Spirurina</taxon>
        <taxon>Ascaridomorpha</taxon>
        <taxon>Ascaridoidea</taxon>
        <taxon>Toxocaridae</taxon>
        <taxon>Toxocara</taxon>
    </lineage>
</organism>
<dbReference type="WBParaSite" id="TCNE_0001601701-mRNA-1">
    <property type="protein sequence ID" value="TCNE_0001601701-mRNA-1"/>
    <property type="gene ID" value="TCNE_0001601701"/>
</dbReference>
<proteinExistence type="predicted"/>
<evidence type="ECO:0000313" key="1">
    <source>
        <dbReference type="Proteomes" id="UP000050794"/>
    </source>
</evidence>